<evidence type="ECO:0000256" key="14">
    <source>
        <dbReference type="ARBA" id="ARBA00023658"/>
    </source>
</evidence>
<keyword evidence="5" id="KW-0963">Cytoplasm</keyword>
<evidence type="ECO:0000256" key="7">
    <source>
        <dbReference type="ARBA" id="ARBA00022618"/>
    </source>
</evidence>
<evidence type="ECO:0000259" key="19">
    <source>
        <dbReference type="PROSITE" id="PS50057"/>
    </source>
</evidence>
<evidence type="ECO:0000256" key="2">
    <source>
        <dbReference type="ARBA" id="ARBA00004245"/>
    </source>
</evidence>
<dbReference type="InterPro" id="IPR000299">
    <property type="entry name" value="FERM_domain"/>
</dbReference>
<keyword evidence="11" id="KW-0206">Cytoskeleton</keyword>
<evidence type="ECO:0000256" key="15">
    <source>
        <dbReference type="ARBA" id="ARBA00030419"/>
    </source>
</evidence>
<keyword evidence="10" id="KW-0009">Actin-binding</keyword>
<dbReference type="InterPro" id="IPR019748">
    <property type="entry name" value="FERM_central"/>
</dbReference>
<feature type="region of interest" description="Disordered" evidence="18">
    <location>
        <begin position="808"/>
        <end position="841"/>
    </location>
</feature>
<dbReference type="InterPro" id="IPR035963">
    <property type="entry name" value="FERM_2"/>
</dbReference>
<evidence type="ECO:0000256" key="10">
    <source>
        <dbReference type="ARBA" id="ARBA00023203"/>
    </source>
</evidence>
<keyword evidence="12" id="KW-0539">Nucleus</keyword>
<organism evidence="20 21">
    <name type="scientific">Danionella cerebrum</name>
    <dbReference type="NCBI Taxonomy" id="2873325"/>
    <lineage>
        <taxon>Eukaryota</taxon>
        <taxon>Metazoa</taxon>
        <taxon>Chordata</taxon>
        <taxon>Craniata</taxon>
        <taxon>Vertebrata</taxon>
        <taxon>Euteleostomi</taxon>
        <taxon>Actinopterygii</taxon>
        <taxon>Neopterygii</taxon>
        <taxon>Teleostei</taxon>
        <taxon>Ostariophysi</taxon>
        <taxon>Cypriniformes</taxon>
        <taxon>Danionidae</taxon>
        <taxon>Danioninae</taxon>
        <taxon>Danionella</taxon>
    </lineage>
</organism>
<dbReference type="GO" id="GO:0005634">
    <property type="term" value="C:nucleus"/>
    <property type="evidence" value="ECO:0007669"/>
    <property type="project" value="UniProtKB-SubCell"/>
</dbReference>
<dbReference type="SUPFAM" id="SSF54236">
    <property type="entry name" value="Ubiquitin-like"/>
    <property type="match status" value="1"/>
</dbReference>
<dbReference type="SUPFAM" id="SSF50729">
    <property type="entry name" value="PH domain-like"/>
    <property type="match status" value="1"/>
</dbReference>
<dbReference type="PANTHER" id="PTHR23280:SF12">
    <property type="entry name" value="PROTEIN 4.1"/>
    <property type="match status" value="1"/>
</dbReference>
<dbReference type="InterPro" id="IPR011993">
    <property type="entry name" value="PH-like_dom_sf"/>
</dbReference>
<accession>A0A553Q3T4</accession>
<keyword evidence="4" id="KW-0813">Transport</keyword>
<evidence type="ECO:0000256" key="13">
    <source>
        <dbReference type="ARBA" id="ARBA00023306"/>
    </source>
</evidence>
<evidence type="ECO:0000256" key="3">
    <source>
        <dbReference type="ARBA" id="ARBA00004544"/>
    </source>
</evidence>
<dbReference type="OrthoDB" id="6589456at2759"/>
<evidence type="ECO:0000256" key="9">
    <source>
        <dbReference type="ARBA" id="ARBA00022860"/>
    </source>
</evidence>
<proteinExistence type="predicted"/>
<dbReference type="PROSITE" id="PS50057">
    <property type="entry name" value="FERM_3"/>
    <property type="match status" value="1"/>
</dbReference>
<feature type="coiled-coil region" evidence="17">
    <location>
        <begin position="456"/>
        <end position="506"/>
    </location>
</feature>
<dbReference type="Proteomes" id="UP000316079">
    <property type="component" value="Unassembled WGS sequence"/>
</dbReference>
<dbReference type="Pfam" id="PF04382">
    <property type="entry name" value="SAB"/>
    <property type="match status" value="1"/>
</dbReference>
<dbReference type="InterPro" id="IPR019749">
    <property type="entry name" value="Band_41_domain"/>
</dbReference>
<keyword evidence="21" id="KW-1185">Reference proteome</keyword>
<dbReference type="Pfam" id="PF09379">
    <property type="entry name" value="FERM_N"/>
    <property type="match status" value="1"/>
</dbReference>
<dbReference type="GO" id="GO:0005938">
    <property type="term" value="C:cell cortex"/>
    <property type="evidence" value="ECO:0007669"/>
    <property type="project" value="UniProtKB-SubCell"/>
</dbReference>
<dbReference type="InterPro" id="IPR029071">
    <property type="entry name" value="Ubiquitin-like_domsf"/>
</dbReference>
<reference evidence="20 21" key="1">
    <citation type="journal article" date="2019" name="Sci. Data">
        <title>Hybrid genome assembly and annotation of Danionella translucida.</title>
        <authorList>
            <person name="Kadobianskyi M."/>
            <person name="Schulze L."/>
            <person name="Schuelke M."/>
            <person name="Judkewitz B."/>
        </authorList>
    </citation>
    <scope>NUCLEOTIDE SEQUENCE [LARGE SCALE GENOMIC DNA]</scope>
    <source>
        <strain evidence="20 21">Bolton</strain>
    </source>
</reference>
<evidence type="ECO:0000256" key="4">
    <source>
        <dbReference type="ARBA" id="ARBA00022448"/>
    </source>
</evidence>
<evidence type="ECO:0000256" key="6">
    <source>
        <dbReference type="ARBA" id="ARBA00022553"/>
    </source>
</evidence>
<dbReference type="FunFam" id="1.20.80.10:FF:000001">
    <property type="entry name" value="Erythrocyte membrane protein band 4.1"/>
    <property type="match status" value="1"/>
</dbReference>
<comment type="subcellular location">
    <subcellularLocation>
        <location evidence="3">Cytoplasm</location>
        <location evidence="3">Cell cortex</location>
    </subcellularLocation>
    <subcellularLocation>
        <location evidence="2">Cytoplasm</location>
        <location evidence="2">Cytoskeleton</location>
    </subcellularLocation>
    <subcellularLocation>
        <location evidence="1">Nucleus</location>
    </subcellularLocation>
</comment>
<dbReference type="STRING" id="623744.A0A553Q3T4"/>
<evidence type="ECO:0000313" key="21">
    <source>
        <dbReference type="Proteomes" id="UP000316079"/>
    </source>
</evidence>
<dbReference type="Pfam" id="PF09380">
    <property type="entry name" value="FERM_C"/>
    <property type="match status" value="1"/>
</dbReference>
<evidence type="ECO:0000256" key="16">
    <source>
        <dbReference type="ARBA" id="ARBA00032586"/>
    </source>
</evidence>
<dbReference type="GO" id="GO:0031032">
    <property type="term" value="P:actomyosin structure organization"/>
    <property type="evidence" value="ECO:0007669"/>
    <property type="project" value="TreeGrafter"/>
</dbReference>
<evidence type="ECO:0000313" key="20">
    <source>
        <dbReference type="EMBL" id="TRY84567.1"/>
    </source>
</evidence>
<feature type="compositionally biased region" description="Basic and acidic residues" evidence="18">
    <location>
        <begin position="814"/>
        <end position="841"/>
    </location>
</feature>
<evidence type="ECO:0000256" key="12">
    <source>
        <dbReference type="ARBA" id="ARBA00023242"/>
    </source>
</evidence>
<dbReference type="GO" id="GO:0030866">
    <property type="term" value="P:cortical actin cytoskeleton organization"/>
    <property type="evidence" value="ECO:0007669"/>
    <property type="project" value="InterPro"/>
</dbReference>
<feature type="region of interest" description="Disordered" evidence="18">
    <location>
        <begin position="1110"/>
        <end position="1129"/>
    </location>
</feature>
<evidence type="ECO:0000256" key="5">
    <source>
        <dbReference type="ARBA" id="ARBA00022490"/>
    </source>
</evidence>
<keyword evidence="8" id="KW-0498">Mitosis</keyword>
<dbReference type="PRINTS" id="PR00935">
    <property type="entry name" value="BAND41"/>
</dbReference>
<sequence>MLLCRVNFLDDTHFLWELEKDAVGQELFTKVCERLDLLEMDYFGLVMWETHSRRVWLDCGKEIRKQIKSPKTEFYFSIKFFPPDPSILAEDLTRYLLCLQLRKDILIGRLPCPSDILVLLGSYTVQATLGDYDPNLHRDNYVSEIALAANQNEDLERKVMDLHSTYRYMSPAQADMLFLENVMGLPMYGEAGGSDVLLGVCSEGLMLFEEGVKTNVFLWPRVLKISHKRNIFLLKMRPSEEDEFDGDVSFSLASYRACKQLWKCSVEHHSFFRNRLQETKVKRLFALGSRFRHRGRTQSVCLETTNAEILDLLNMSVRAEEDDWFQVYSPEKWDINISVSLSIVEQPHQTEAQRARMELVESSEKISDELVIKKSYKVQILQEGSEIIELNDFEINQETMTPLSETVTEDVIEVNGERIQRVVVTKQWRQTQELKMSMEGVERRVADGSFDTFGTLESLEKRLEEVEAIERRLVEMEELRGGIEEVERLEQRLKEAKGEGLQLEKKDGWHLLLDRRPMMLTCTPTEEVLGYFSTPLKTEDDWFIIFDLLPQQMLKSGLLSDLRSDPEEATAEDEREEQQDVGPSKKPIQPLKEEVAESGDQTQLSTVDYGSSQTAELEQGPTEPQGDTEGDWFVILGGPQKKTVEVFDETVEKKRTQWDLEDWFIIFDVSPKGSVRLMQNPTVDMMTDEEVITGTEQIPEGPTQHTRTDRVPPPVIIERRAKQPRRSIEDEWFIIFDVSPTVTVQAPVVEEPIQEVIEVMSICSREQITEPEKKRISRIPQFPVQPREIHDDWLPLFDKEVHERRSFPAAPVVESREKIQRREEQRTESSREQITEPEKKRISFSRMPQFPVQPREIDDDWLPLFDKEVHERRSFPAVQAPVVQKPRQEVIERQWRTEERVIEVKSISSREQITEPEKKRISRIPQFPVQPREIDDDWLPLFDKEVHERRSFPAVQALEVIERRWRTEERVIEVKSISSREQITEPEKKRISFSRIPQFPVQPREIDDDWLPLFDKEVHARRSFPADRSRAFEAQVPRVQAEQTRTKQLITKETREVRYAAPQMFPVGVREVDDVWAELLDPTPFIERSVPSADTEERWWKEQEDRRVRQKQEEERRRGEQEKRKQEMEARRAHISKIMSTAARRQIEDDWFLLFSAAPKKTALTEVPKGDIRAEEEKKGWKQEKWSREEEQRKLAEERRRREEERRRWEDEKWRREEEKMKQMRIEKRLQTRAVRLQTEVEDDWYNLMGFSFKDYGSSSPVASKLRPQILSEQPLTSTPTAQSASFIKTRTGHTLDITVESESATESMLIRKSRTWTKRIEGENIYVRHSILMLEDLDISQEVILKHHASITELKRIFMDVEQEFGPTEWDRRLSSYAPTAKPQLPHANGEILLRMGLMEENGTSALFRTQELIHA</sequence>
<name>A0A553Q3T4_9TELE</name>
<keyword evidence="9" id="KW-0112">Calmodulin-binding</keyword>
<feature type="compositionally biased region" description="Polar residues" evidence="18">
    <location>
        <begin position="599"/>
        <end position="616"/>
    </location>
</feature>
<keyword evidence="13" id="KW-0131">Cell cycle</keyword>
<dbReference type="EMBL" id="SRMA01026399">
    <property type="protein sequence ID" value="TRY84567.1"/>
    <property type="molecule type" value="Genomic_DNA"/>
</dbReference>
<evidence type="ECO:0000256" key="18">
    <source>
        <dbReference type="SAM" id="MobiDB-lite"/>
    </source>
</evidence>
<dbReference type="InterPro" id="IPR014352">
    <property type="entry name" value="FERM/acyl-CoA-bd_prot_sf"/>
</dbReference>
<dbReference type="Pfam" id="PF00373">
    <property type="entry name" value="FERM_M"/>
    <property type="match status" value="1"/>
</dbReference>
<dbReference type="SMART" id="SM01196">
    <property type="entry name" value="FERM_C"/>
    <property type="match status" value="1"/>
</dbReference>
<dbReference type="InterPro" id="IPR000798">
    <property type="entry name" value="Ez/rad/moesin-like"/>
</dbReference>
<dbReference type="InterPro" id="IPR007477">
    <property type="entry name" value="SAB_dom"/>
</dbReference>
<feature type="domain" description="FERM" evidence="19">
    <location>
        <begin position="2"/>
        <end position="276"/>
    </location>
</feature>
<dbReference type="Gene3D" id="1.20.80.10">
    <property type="match status" value="1"/>
</dbReference>
<dbReference type="GO" id="GO:0005856">
    <property type="term" value="C:cytoskeleton"/>
    <property type="evidence" value="ECO:0007669"/>
    <property type="project" value="UniProtKB-SubCell"/>
</dbReference>
<dbReference type="InterPro" id="IPR019747">
    <property type="entry name" value="FERM_CS"/>
</dbReference>
<dbReference type="PRINTS" id="PR00661">
    <property type="entry name" value="ERMFAMILY"/>
</dbReference>
<dbReference type="Gene3D" id="2.30.29.30">
    <property type="entry name" value="Pleckstrin-homology domain (PH domain)/Phosphotyrosine-binding domain (PTB)"/>
    <property type="match status" value="1"/>
</dbReference>
<evidence type="ECO:0000256" key="1">
    <source>
        <dbReference type="ARBA" id="ARBA00004123"/>
    </source>
</evidence>
<dbReference type="SUPFAM" id="SSF47031">
    <property type="entry name" value="Second domain of FERM"/>
    <property type="match status" value="1"/>
</dbReference>
<dbReference type="InterPro" id="IPR018980">
    <property type="entry name" value="FERM_PH-like_C"/>
</dbReference>
<protein>
    <recommendedName>
        <fullName evidence="14">Protein 4.1</fullName>
    </recommendedName>
    <alternativeName>
        <fullName evidence="15">Band 4.1</fullName>
    </alternativeName>
    <alternativeName>
        <fullName evidence="16">Erythrocyte membrane protein band 4.1</fullName>
    </alternativeName>
</protein>
<dbReference type="PROSITE" id="PS00660">
    <property type="entry name" value="FERM_1"/>
    <property type="match status" value="1"/>
</dbReference>
<gene>
    <name evidence="20" type="ORF">DNTS_001312</name>
</gene>
<keyword evidence="17" id="KW-0175">Coiled coil</keyword>
<feature type="region of interest" description="Disordered" evidence="18">
    <location>
        <begin position="561"/>
        <end position="632"/>
    </location>
</feature>
<dbReference type="GO" id="GO:0051301">
    <property type="term" value="P:cell division"/>
    <property type="evidence" value="ECO:0007669"/>
    <property type="project" value="UniProtKB-KW"/>
</dbReference>
<dbReference type="InterPro" id="IPR018979">
    <property type="entry name" value="FERM_N"/>
</dbReference>
<feature type="compositionally biased region" description="Acidic residues" evidence="18">
    <location>
        <begin position="567"/>
        <end position="579"/>
    </location>
</feature>
<dbReference type="Gene3D" id="3.10.20.90">
    <property type="entry name" value="Phosphatidylinositol 3-kinase Catalytic Subunit, Chain A, domain 1"/>
    <property type="match status" value="1"/>
</dbReference>
<dbReference type="GO" id="GO:0003779">
    <property type="term" value="F:actin binding"/>
    <property type="evidence" value="ECO:0007669"/>
    <property type="project" value="UniProtKB-KW"/>
</dbReference>
<evidence type="ECO:0000256" key="11">
    <source>
        <dbReference type="ARBA" id="ARBA00023212"/>
    </source>
</evidence>
<feature type="coiled-coil region" evidence="17">
    <location>
        <begin position="138"/>
        <end position="165"/>
    </location>
</feature>
<dbReference type="CDD" id="cd14473">
    <property type="entry name" value="FERM_B-lobe"/>
    <property type="match status" value="1"/>
</dbReference>
<comment type="caution">
    <text evidence="20">The sequence shown here is derived from an EMBL/GenBank/DDBJ whole genome shotgun (WGS) entry which is preliminary data.</text>
</comment>
<dbReference type="FunFam" id="2.30.29.30:FF:000002">
    <property type="entry name" value="Band 4.1-like protein 5 isoform 1"/>
    <property type="match status" value="1"/>
</dbReference>
<dbReference type="GO" id="GO:0005516">
    <property type="term" value="F:calmodulin binding"/>
    <property type="evidence" value="ECO:0007669"/>
    <property type="project" value="UniProtKB-KW"/>
</dbReference>
<dbReference type="PANTHER" id="PTHR23280">
    <property type="entry name" value="4.1 G PROTEIN"/>
    <property type="match status" value="1"/>
</dbReference>
<evidence type="ECO:0000256" key="17">
    <source>
        <dbReference type="SAM" id="Coils"/>
    </source>
</evidence>
<dbReference type="SMART" id="SM00295">
    <property type="entry name" value="B41"/>
    <property type="match status" value="1"/>
</dbReference>
<evidence type="ECO:0000256" key="8">
    <source>
        <dbReference type="ARBA" id="ARBA00022776"/>
    </source>
</evidence>
<dbReference type="GO" id="GO:0005886">
    <property type="term" value="C:plasma membrane"/>
    <property type="evidence" value="ECO:0007669"/>
    <property type="project" value="TreeGrafter"/>
</dbReference>
<keyword evidence="6" id="KW-0597">Phosphoprotein</keyword>
<keyword evidence="7" id="KW-0132">Cell division</keyword>